<evidence type="ECO:0000313" key="2">
    <source>
        <dbReference type="EMBL" id="QQP40207.1"/>
    </source>
</evidence>
<gene>
    <name evidence="2" type="ORF">FKW44_014185</name>
</gene>
<evidence type="ECO:0000313" key="3">
    <source>
        <dbReference type="Proteomes" id="UP000595437"/>
    </source>
</evidence>
<feature type="non-terminal residue" evidence="2">
    <location>
        <position position="1"/>
    </location>
</feature>
<dbReference type="Proteomes" id="UP000595437">
    <property type="component" value="Chromosome 9"/>
</dbReference>
<feature type="region of interest" description="Disordered" evidence="1">
    <location>
        <begin position="67"/>
        <end position="120"/>
    </location>
</feature>
<dbReference type="EMBL" id="CP045898">
    <property type="protein sequence ID" value="QQP40207.1"/>
    <property type="molecule type" value="Genomic_DNA"/>
</dbReference>
<feature type="compositionally biased region" description="Acidic residues" evidence="1">
    <location>
        <begin position="75"/>
        <end position="88"/>
    </location>
</feature>
<proteinExistence type="predicted"/>
<reference evidence="3" key="1">
    <citation type="submission" date="2021-01" db="EMBL/GenBank/DDBJ databases">
        <title>Caligus Genome Assembly.</title>
        <authorList>
            <person name="Gallardo-Escarate C."/>
        </authorList>
    </citation>
    <scope>NUCLEOTIDE SEQUENCE [LARGE SCALE GENOMIC DNA]</scope>
</reference>
<sequence length="120" mass="13033">MPKYVFPEDGKGYSTTAVTPTTLPFRTTVRTWASPLALVLLVVVAAPWAGPCLSSGSFPGVYKGMLLSGRHHSDDEEDDEEDDSDEVAEGMLARRRILNNNHRLSKDADSDDSGGPINKL</sequence>
<protein>
    <submittedName>
        <fullName evidence="2">Rabphilin 3Alike (Without C2 domains)</fullName>
    </submittedName>
</protein>
<keyword evidence="3" id="KW-1185">Reference proteome</keyword>
<evidence type="ECO:0000256" key="1">
    <source>
        <dbReference type="SAM" id="MobiDB-lite"/>
    </source>
</evidence>
<dbReference type="AlphaFoldDB" id="A0A7T8GYT6"/>
<accession>A0A7T8GYT6</accession>
<organism evidence="2 3">
    <name type="scientific">Caligus rogercresseyi</name>
    <name type="common">Sea louse</name>
    <dbReference type="NCBI Taxonomy" id="217165"/>
    <lineage>
        <taxon>Eukaryota</taxon>
        <taxon>Metazoa</taxon>
        <taxon>Ecdysozoa</taxon>
        <taxon>Arthropoda</taxon>
        <taxon>Crustacea</taxon>
        <taxon>Multicrustacea</taxon>
        <taxon>Hexanauplia</taxon>
        <taxon>Copepoda</taxon>
        <taxon>Siphonostomatoida</taxon>
        <taxon>Caligidae</taxon>
        <taxon>Caligus</taxon>
    </lineage>
</organism>
<name>A0A7T8GYT6_CALRO</name>